<evidence type="ECO:0000256" key="1">
    <source>
        <dbReference type="SAM" id="MobiDB-lite"/>
    </source>
</evidence>
<feature type="transmembrane region" description="Helical" evidence="2">
    <location>
        <begin position="193"/>
        <end position="213"/>
    </location>
</feature>
<dbReference type="RefSeq" id="WP_025081009.1">
    <property type="nucleotide sequence ID" value="NZ_AZGI01000029.1"/>
</dbReference>
<reference evidence="3 4" key="1">
    <citation type="journal article" date="2015" name="Genome Announc.">
        <title>Expanding the biotechnology potential of lactobacilli through comparative genomics of 213 strains and associated genera.</title>
        <authorList>
            <person name="Sun Z."/>
            <person name="Harris H.M."/>
            <person name="McCann A."/>
            <person name="Guo C."/>
            <person name="Argimon S."/>
            <person name="Zhang W."/>
            <person name="Yang X."/>
            <person name="Jeffery I.B."/>
            <person name="Cooney J.C."/>
            <person name="Kagawa T.F."/>
            <person name="Liu W."/>
            <person name="Song Y."/>
            <person name="Salvetti E."/>
            <person name="Wrobel A."/>
            <person name="Rasinkangas P."/>
            <person name="Parkhill J."/>
            <person name="Rea M.C."/>
            <person name="O'Sullivan O."/>
            <person name="Ritari J."/>
            <person name="Douillard F.P."/>
            <person name="Paul Ross R."/>
            <person name="Yang R."/>
            <person name="Briner A.E."/>
            <person name="Felis G.E."/>
            <person name="de Vos W.M."/>
            <person name="Barrangou R."/>
            <person name="Klaenhammer T.R."/>
            <person name="Caufield P.W."/>
            <person name="Cui Y."/>
            <person name="Zhang H."/>
            <person name="O'Toole P.W."/>
        </authorList>
    </citation>
    <scope>NUCLEOTIDE SEQUENCE [LARGE SCALE GENOMIC DNA]</scope>
    <source>
        <strain evidence="3 4">DSM 5661</strain>
    </source>
</reference>
<evidence type="ECO:0000313" key="4">
    <source>
        <dbReference type="Proteomes" id="UP000051223"/>
    </source>
</evidence>
<feature type="region of interest" description="Disordered" evidence="1">
    <location>
        <begin position="1"/>
        <end position="41"/>
    </location>
</feature>
<proteinExistence type="predicted"/>
<gene>
    <name evidence="3" type="ORF">FC39_GL000903</name>
</gene>
<organism evidence="3 4">
    <name type="scientific">Lactobacillus hamsteri DSM 5661 = JCM 6256</name>
    <dbReference type="NCBI Taxonomy" id="1423754"/>
    <lineage>
        <taxon>Bacteria</taxon>
        <taxon>Bacillati</taxon>
        <taxon>Bacillota</taxon>
        <taxon>Bacilli</taxon>
        <taxon>Lactobacillales</taxon>
        <taxon>Lactobacillaceae</taxon>
        <taxon>Lactobacillus</taxon>
    </lineage>
</organism>
<feature type="transmembrane region" description="Helical" evidence="2">
    <location>
        <begin position="130"/>
        <end position="148"/>
    </location>
</feature>
<feature type="transmembrane region" description="Helical" evidence="2">
    <location>
        <begin position="225"/>
        <end position="242"/>
    </location>
</feature>
<keyword evidence="2" id="KW-0472">Membrane</keyword>
<comment type="caution">
    <text evidence="3">The sequence shown here is derived from an EMBL/GenBank/DDBJ whole genome shotgun (WGS) entry which is preliminary data.</text>
</comment>
<protein>
    <recommendedName>
        <fullName evidence="5">Membrane-bound protein</fullName>
    </recommendedName>
</protein>
<name>A0A0R1YK80_9LACO</name>
<sequence>MAEEKNENTANIDQSKQEKIKAKTESENKDDAVKTQSPEELRAALSNKNADYVFRLQKELENQGNMSSEDAKAKVDALLPEIVIAQRHGQPANGLYMASPSIKASQILHPTQKPKTFMDIPFWQRAVDNGLLWLAIFMALYGVMGMFTTGKNQAGQYGVLTIIIVGVALGVLTAKYNEWVMPNGQKKISWMRVILISVALVIVMLAATLLLQLPALQVINPVLPGIVYLIIAAISYGARYLFRRQYHIIGSAFGQTSVSNKGK</sequence>
<dbReference type="PATRIC" id="fig|1423754.3.peg.929"/>
<evidence type="ECO:0008006" key="5">
    <source>
        <dbReference type="Google" id="ProtNLM"/>
    </source>
</evidence>
<dbReference type="STRING" id="1423754.FC39_GL000903"/>
<dbReference type="Proteomes" id="UP000051223">
    <property type="component" value="Unassembled WGS sequence"/>
</dbReference>
<evidence type="ECO:0000256" key="2">
    <source>
        <dbReference type="SAM" id="Phobius"/>
    </source>
</evidence>
<dbReference type="OrthoDB" id="2327103at2"/>
<dbReference type="EMBL" id="AZGI01000029">
    <property type="protein sequence ID" value="KRM40086.1"/>
    <property type="molecule type" value="Genomic_DNA"/>
</dbReference>
<dbReference type="PIRSF" id="PIRSF033111">
    <property type="entry name" value="UCP033111"/>
    <property type="match status" value="1"/>
</dbReference>
<dbReference type="AlphaFoldDB" id="A0A0R1YK80"/>
<dbReference type="Pfam" id="PF06570">
    <property type="entry name" value="DUF1129"/>
    <property type="match status" value="1"/>
</dbReference>
<feature type="transmembrane region" description="Helical" evidence="2">
    <location>
        <begin position="154"/>
        <end position="172"/>
    </location>
</feature>
<keyword evidence="2" id="KW-0812">Transmembrane</keyword>
<dbReference type="eggNOG" id="COG4858">
    <property type="taxonomic scope" value="Bacteria"/>
</dbReference>
<evidence type="ECO:0000313" key="3">
    <source>
        <dbReference type="EMBL" id="KRM40086.1"/>
    </source>
</evidence>
<dbReference type="InterPro" id="IPR009214">
    <property type="entry name" value="DUF1129"/>
</dbReference>
<accession>A0A0R1YK80</accession>
<keyword evidence="4" id="KW-1185">Reference proteome</keyword>
<feature type="compositionally biased region" description="Basic and acidic residues" evidence="1">
    <location>
        <begin position="15"/>
        <end position="41"/>
    </location>
</feature>
<keyword evidence="2" id="KW-1133">Transmembrane helix</keyword>